<evidence type="ECO:0000313" key="2">
    <source>
        <dbReference type="EMBL" id="VVC41793.1"/>
    </source>
</evidence>
<dbReference type="OrthoDB" id="10683730at2759"/>
<dbReference type="EMBL" id="CABPRJ010001927">
    <property type="protein sequence ID" value="VVC41793.1"/>
    <property type="molecule type" value="Genomic_DNA"/>
</dbReference>
<dbReference type="AlphaFoldDB" id="A0A5E4NGT4"/>
<sequence>MELGGTETKDDTLDKEITELNKETMIEFEKIKGDKDIQKKLTDKIKSPDDKQLHFDHGEETTTIVTEVTETHVTKLKETDGDLIRETPTTSEIQKPTDETPSPKDKDPLKESKINELSQGDKEEGDEIIKHKIPIDKSLEDVTKSPSKDTIKSEFVDQKDVKIPTEIGATETKDDTLDKEITDQKKETMIEMEKIKGDKDIQKKLTDKIKSPDDKQLHFDHGEETITIVTEVTETHVTKLKETDEKISTIDKTNIIKETKNIDIEINKTVSWSLIEIETQSSNIDLTVKNIPIKSDIKSILKEISKEEFDKKEQSDKIKTEEHKLNDITRHKNEQIECMKTTSREEIKKEKIIDSSSYYESYKQNKTQNTKDKTLTEKHKKLELMDTSRKAQIIREEMVSIEGNSDNYIKNAIQKNEKAERYEKDKLEKSKENVKNKSIEISEECTYNEQQYVDNDETDKKHFDEFYKWVDQLKEEKEECNSTNSQKKMIYKQIKNASIDKELITDESNTVKEFITNSINKQHTENQTKTITITKPLTHQTKTETTGQLNMNKKVEYQK</sequence>
<reference evidence="2 3" key="1">
    <citation type="submission" date="2019-08" db="EMBL/GenBank/DDBJ databases">
        <authorList>
            <person name="Alioto T."/>
            <person name="Alioto T."/>
            <person name="Gomez Garrido J."/>
        </authorList>
    </citation>
    <scope>NUCLEOTIDE SEQUENCE [LARGE SCALE GENOMIC DNA]</scope>
</reference>
<organism evidence="2 3">
    <name type="scientific">Cinara cedri</name>
    <dbReference type="NCBI Taxonomy" id="506608"/>
    <lineage>
        <taxon>Eukaryota</taxon>
        <taxon>Metazoa</taxon>
        <taxon>Ecdysozoa</taxon>
        <taxon>Arthropoda</taxon>
        <taxon>Hexapoda</taxon>
        <taxon>Insecta</taxon>
        <taxon>Pterygota</taxon>
        <taxon>Neoptera</taxon>
        <taxon>Paraneoptera</taxon>
        <taxon>Hemiptera</taxon>
        <taxon>Sternorrhyncha</taxon>
        <taxon>Aphidomorpha</taxon>
        <taxon>Aphidoidea</taxon>
        <taxon>Aphididae</taxon>
        <taxon>Lachninae</taxon>
        <taxon>Cinara</taxon>
    </lineage>
</organism>
<feature type="compositionally biased region" description="Basic and acidic residues" evidence="1">
    <location>
        <begin position="95"/>
        <end position="151"/>
    </location>
</feature>
<feature type="compositionally biased region" description="Polar residues" evidence="1">
    <location>
        <begin position="536"/>
        <end position="551"/>
    </location>
</feature>
<evidence type="ECO:0000256" key="1">
    <source>
        <dbReference type="SAM" id="MobiDB-lite"/>
    </source>
</evidence>
<dbReference type="Proteomes" id="UP000325440">
    <property type="component" value="Unassembled WGS sequence"/>
</dbReference>
<evidence type="ECO:0000313" key="3">
    <source>
        <dbReference type="Proteomes" id="UP000325440"/>
    </source>
</evidence>
<feature type="compositionally biased region" description="Basic and acidic residues" evidence="1">
    <location>
        <begin position="73"/>
        <end position="85"/>
    </location>
</feature>
<name>A0A5E4NGT4_9HEMI</name>
<feature type="region of interest" description="Disordered" evidence="1">
    <location>
        <begin position="73"/>
        <end position="151"/>
    </location>
</feature>
<proteinExistence type="predicted"/>
<accession>A0A5E4NGT4</accession>
<protein>
    <submittedName>
        <fullName evidence="2">Uncharacterized protein</fullName>
    </submittedName>
</protein>
<feature type="region of interest" description="Disordered" evidence="1">
    <location>
        <begin position="536"/>
        <end position="559"/>
    </location>
</feature>
<gene>
    <name evidence="2" type="ORF">CINCED_3A006668</name>
</gene>
<keyword evidence="3" id="KW-1185">Reference proteome</keyword>